<evidence type="ECO:0000313" key="3">
    <source>
        <dbReference type="Proteomes" id="UP000746751"/>
    </source>
</evidence>
<name>A0A921LQF9_9ACTN</name>
<comment type="caution">
    <text evidence="2">The sequence shown here is derived from an EMBL/GenBank/DDBJ whole genome shotgun (WGS) entry which is preliminary data.</text>
</comment>
<dbReference type="AlphaFoldDB" id="A0A921LQF9"/>
<dbReference type="EMBL" id="DYVF01000007">
    <property type="protein sequence ID" value="HJG29950.1"/>
    <property type="molecule type" value="Genomic_DNA"/>
</dbReference>
<reference evidence="2" key="2">
    <citation type="submission" date="2021-09" db="EMBL/GenBank/DDBJ databases">
        <authorList>
            <person name="Gilroy R."/>
        </authorList>
    </citation>
    <scope>NUCLEOTIDE SEQUENCE</scope>
    <source>
        <strain evidence="2">ChiGjej2B2-7701</strain>
    </source>
</reference>
<organism evidence="2 3">
    <name type="scientific">Collinsella ihumii</name>
    <dbReference type="NCBI Taxonomy" id="1720204"/>
    <lineage>
        <taxon>Bacteria</taxon>
        <taxon>Bacillati</taxon>
        <taxon>Actinomycetota</taxon>
        <taxon>Coriobacteriia</taxon>
        <taxon>Coriobacteriales</taxon>
        <taxon>Coriobacteriaceae</taxon>
        <taxon>Collinsella</taxon>
    </lineage>
</organism>
<evidence type="ECO:0000313" key="2">
    <source>
        <dbReference type="EMBL" id="HJG29950.1"/>
    </source>
</evidence>
<accession>A0A921LQF9</accession>
<sequence>MKGTVWSSIESLPERGTTVDGPSRRGAPHTRGYRLPNAANVPLTRPSPEHAIVSVPVFLPSGVSSVAR</sequence>
<feature type="region of interest" description="Disordered" evidence="1">
    <location>
        <begin position="1"/>
        <end position="42"/>
    </location>
</feature>
<protein>
    <submittedName>
        <fullName evidence="2">Uncharacterized protein</fullName>
    </submittedName>
</protein>
<gene>
    <name evidence="2" type="ORF">K8U80_00975</name>
</gene>
<dbReference type="Proteomes" id="UP000746751">
    <property type="component" value="Unassembled WGS sequence"/>
</dbReference>
<evidence type="ECO:0000256" key="1">
    <source>
        <dbReference type="SAM" id="MobiDB-lite"/>
    </source>
</evidence>
<reference evidence="2" key="1">
    <citation type="journal article" date="2021" name="PeerJ">
        <title>Extensive microbial diversity within the chicken gut microbiome revealed by metagenomics and culture.</title>
        <authorList>
            <person name="Gilroy R."/>
            <person name="Ravi A."/>
            <person name="Getino M."/>
            <person name="Pursley I."/>
            <person name="Horton D.L."/>
            <person name="Alikhan N.F."/>
            <person name="Baker D."/>
            <person name="Gharbi K."/>
            <person name="Hall N."/>
            <person name="Watson M."/>
            <person name="Adriaenssens E.M."/>
            <person name="Foster-Nyarko E."/>
            <person name="Jarju S."/>
            <person name="Secka A."/>
            <person name="Antonio M."/>
            <person name="Oren A."/>
            <person name="Chaudhuri R.R."/>
            <person name="La Ragione R."/>
            <person name="Hildebrand F."/>
            <person name="Pallen M.J."/>
        </authorList>
    </citation>
    <scope>NUCLEOTIDE SEQUENCE</scope>
    <source>
        <strain evidence="2">ChiGjej2B2-7701</strain>
    </source>
</reference>
<proteinExistence type="predicted"/>
<feature type="compositionally biased region" description="Polar residues" evidence="1">
    <location>
        <begin position="1"/>
        <end position="10"/>
    </location>
</feature>